<dbReference type="KEGG" id="lbc:LACBIDRAFT_333109"/>
<evidence type="ECO:0000313" key="2">
    <source>
        <dbReference type="EMBL" id="EDR01683.1"/>
    </source>
</evidence>
<feature type="compositionally biased region" description="Polar residues" evidence="1">
    <location>
        <begin position="423"/>
        <end position="433"/>
    </location>
</feature>
<protein>
    <submittedName>
        <fullName evidence="2">Predicted protein</fullName>
    </submittedName>
</protein>
<evidence type="ECO:0000313" key="3">
    <source>
        <dbReference type="Proteomes" id="UP000001194"/>
    </source>
</evidence>
<feature type="region of interest" description="Disordered" evidence="1">
    <location>
        <begin position="423"/>
        <end position="467"/>
    </location>
</feature>
<feature type="region of interest" description="Disordered" evidence="1">
    <location>
        <begin position="335"/>
        <end position="358"/>
    </location>
</feature>
<dbReference type="InParanoid" id="B0DUW7"/>
<dbReference type="EMBL" id="DS547137">
    <property type="protein sequence ID" value="EDR01683.1"/>
    <property type="molecule type" value="Genomic_DNA"/>
</dbReference>
<feature type="region of interest" description="Disordered" evidence="1">
    <location>
        <begin position="251"/>
        <end position="303"/>
    </location>
</feature>
<dbReference type="AlphaFoldDB" id="B0DUW7"/>
<gene>
    <name evidence="2" type="ORF">LACBIDRAFT_333109</name>
</gene>
<feature type="compositionally biased region" description="Low complexity" evidence="1">
    <location>
        <begin position="251"/>
        <end position="260"/>
    </location>
</feature>
<dbReference type="RefSeq" id="XP_001887759.1">
    <property type="nucleotide sequence ID" value="XM_001887724.1"/>
</dbReference>
<dbReference type="OrthoDB" id="6247875at2759"/>
<organism evidence="3">
    <name type="scientific">Laccaria bicolor (strain S238N-H82 / ATCC MYA-4686)</name>
    <name type="common">Bicoloured deceiver</name>
    <name type="synonym">Laccaria laccata var. bicolor</name>
    <dbReference type="NCBI Taxonomy" id="486041"/>
    <lineage>
        <taxon>Eukaryota</taxon>
        <taxon>Fungi</taxon>
        <taxon>Dikarya</taxon>
        <taxon>Basidiomycota</taxon>
        <taxon>Agaricomycotina</taxon>
        <taxon>Agaricomycetes</taxon>
        <taxon>Agaricomycetidae</taxon>
        <taxon>Agaricales</taxon>
        <taxon>Agaricineae</taxon>
        <taxon>Hydnangiaceae</taxon>
        <taxon>Laccaria</taxon>
    </lineage>
</organism>
<feature type="compositionally biased region" description="Basic and acidic residues" evidence="1">
    <location>
        <begin position="285"/>
        <end position="303"/>
    </location>
</feature>
<feature type="compositionally biased region" description="Acidic residues" evidence="1">
    <location>
        <begin position="271"/>
        <end position="284"/>
    </location>
</feature>
<feature type="compositionally biased region" description="Polar residues" evidence="1">
    <location>
        <begin position="373"/>
        <end position="394"/>
    </location>
</feature>
<dbReference type="GeneID" id="6083367"/>
<proteinExistence type="predicted"/>
<evidence type="ECO:0000256" key="1">
    <source>
        <dbReference type="SAM" id="MobiDB-lite"/>
    </source>
</evidence>
<accession>B0DUW7</accession>
<name>B0DUW7_LACBS</name>
<reference evidence="2 3" key="1">
    <citation type="journal article" date="2008" name="Nature">
        <title>The genome of Laccaria bicolor provides insights into mycorrhizal symbiosis.</title>
        <authorList>
            <person name="Martin F."/>
            <person name="Aerts A."/>
            <person name="Ahren D."/>
            <person name="Brun A."/>
            <person name="Danchin E.G.J."/>
            <person name="Duchaussoy F."/>
            <person name="Gibon J."/>
            <person name="Kohler A."/>
            <person name="Lindquist E."/>
            <person name="Pereda V."/>
            <person name="Salamov A."/>
            <person name="Shapiro H.J."/>
            <person name="Wuyts J."/>
            <person name="Blaudez D."/>
            <person name="Buee M."/>
            <person name="Brokstein P."/>
            <person name="Canbaeck B."/>
            <person name="Cohen D."/>
            <person name="Courty P.E."/>
            <person name="Coutinho P.M."/>
            <person name="Delaruelle C."/>
            <person name="Detter J.C."/>
            <person name="Deveau A."/>
            <person name="DiFazio S."/>
            <person name="Duplessis S."/>
            <person name="Fraissinet-Tachet L."/>
            <person name="Lucic E."/>
            <person name="Frey-Klett P."/>
            <person name="Fourrey C."/>
            <person name="Feussner I."/>
            <person name="Gay G."/>
            <person name="Grimwood J."/>
            <person name="Hoegger P.J."/>
            <person name="Jain P."/>
            <person name="Kilaru S."/>
            <person name="Labbe J."/>
            <person name="Lin Y.C."/>
            <person name="Legue V."/>
            <person name="Le Tacon F."/>
            <person name="Marmeisse R."/>
            <person name="Melayah D."/>
            <person name="Montanini B."/>
            <person name="Muratet M."/>
            <person name="Nehls U."/>
            <person name="Niculita-Hirzel H."/>
            <person name="Oudot-Le Secq M.P."/>
            <person name="Peter M."/>
            <person name="Quesneville H."/>
            <person name="Rajashekar B."/>
            <person name="Reich M."/>
            <person name="Rouhier N."/>
            <person name="Schmutz J."/>
            <person name="Yin T."/>
            <person name="Chalot M."/>
            <person name="Henrissat B."/>
            <person name="Kuees U."/>
            <person name="Lucas S."/>
            <person name="Van de Peer Y."/>
            <person name="Podila G.K."/>
            <person name="Polle A."/>
            <person name="Pukkila P.J."/>
            <person name="Richardson P.M."/>
            <person name="Rouze P."/>
            <person name="Sanders I.R."/>
            <person name="Stajich J.E."/>
            <person name="Tunlid A."/>
            <person name="Tuskan G."/>
            <person name="Grigoriev I.V."/>
        </authorList>
    </citation>
    <scope>NUCLEOTIDE SEQUENCE [LARGE SCALE GENOMIC DNA]</scope>
    <source>
        <strain evidence="3">S238N-H82 / ATCC MYA-4686</strain>
    </source>
</reference>
<sequence>MLLFAHRFPRRRSATTSSSTFNFQEVSWFLSGFVYDYLRFVAHHGILADVDTLSHRRPKAIIAWETRRKSLDQNQLFIHDPCNAYPAHFSQSPCRKGIEAKMNRWRAVYKLIVNTAIEIPLSQVFVLFIPHATANEQCSHSSCPLSSSRRFTPYDIQPRLTYKTPPTQPTLKRTPTRITLTQLNLFIAHLGPTCTAYHLPRRRPHSPTQLPAIRPTIQTQTDTVTVTVASTPSLITLTWAYFLTTSMGISSSSSSPATTTAQEHPLASLPEPDDGDVCAGDEMEDSAKGRDLGNRKAQTKGKEESRCEKICELACGGKEGRGFGESCEWEGMMMGQKGKSELSPSSSSTRPCHSRKTTISAVDSIPRATTHIETTPMQDVLQPGSTSIQIQSDDPSPLRVGLSAVPLTHMFKHSLSLLSSNRRSTLPESTITLPSDAASPGDGEASRMGTPGTPPLRRHPHSQTTTTEILLPHSRSSALLLHPRHLQWEDEEARRRSELSQEGEHWWPSSGLEGQIADSGCERPMIVTSYGMGYEDSVGQFDHQYNEQYAANATVSAPIPAWYEAPGWEAHQHQFNHPNLYFSPDDWDRIEVNKIATFEDDRDICRRPG</sequence>
<feature type="region of interest" description="Disordered" evidence="1">
    <location>
        <begin position="373"/>
        <end position="396"/>
    </location>
</feature>
<keyword evidence="3" id="KW-1185">Reference proteome</keyword>
<dbReference type="HOGENOM" id="CLU_448387_0_0_1"/>
<dbReference type="Proteomes" id="UP000001194">
    <property type="component" value="Unassembled WGS sequence"/>
</dbReference>